<sequence>MAHRLPPNGKRLKRFSVEYYREVLSAWKTGDDNITATHESAINTCAVDHHRNGSTRATDDHVIRIDVDDSGGSGGHQSPADESLESIPESPLIVEKRFSDRQPPKTSKGVTKGAKNRCLAAEFIHFEADVELDSSQAFVDDIEDTQRELLEMGSDLSCVTSQEVVDSQPIGQLIGGIDSRSAEDMRSVYLRSIADQRVGVHRKYKLQYNYDTNIDVYSQEPTDEELKDYEFDSFCVPNDCVLFDDNSAEEVDTKAVADQSPSPQMTLRSKRRKRFKRIIFSP</sequence>
<evidence type="ECO:0000313" key="3">
    <source>
        <dbReference type="Proteomes" id="UP000728032"/>
    </source>
</evidence>
<feature type="region of interest" description="Disordered" evidence="1">
    <location>
        <begin position="66"/>
        <end position="88"/>
    </location>
</feature>
<dbReference type="AlphaFoldDB" id="A0A7R9QRB6"/>
<gene>
    <name evidence="2" type="ORF">ONB1V03_LOCUS10952</name>
</gene>
<accession>A0A7R9QRB6</accession>
<protein>
    <submittedName>
        <fullName evidence="2">Uncharacterized protein</fullName>
    </submittedName>
</protein>
<dbReference type="OrthoDB" id="6512086at2759"/>
<dbReference type="EMBL" id="CAJPVJ010007787">
    <property type="protein sequence ID" value="CAG2171492.1"/>
    <property type="molecule type" value="Genomic_DNA"/>
</dbReference>
<organism evidence="2">
    <name type="scientific">Oppiella nova</name>
    <dbReference type="NCBI Taxonomy" id="334625"/>
    <lineage>
        <taxon>Eukaryota</taxon>
        <taxon>Metazoa</taxon>
        <taxon>Ecdysozoa</taxon>
        <taxon>Arthropoda</taxon>
        <taxon>Chelicerata</taxon>
        <taxon>Arachnida</taxon>
        <taxon>Acari</taxon>
        <taxon>Acariformes</taxon>
        <taxon>Sarcoptiformes</taxon>
        <taxon>Oribatida</taxon>
        <taxon>Brachypylina</taxon>
        <taxon>Oppioidea</taxon>
        <taxon>Oppiidae</taxon>
        <taxon>Oppiella</taxon>
    </lineage>
</organism>
<evidence type="ECO:0000256" key="1">
    <source>
        <dbReference type="SAM" id="MobiDB-lite"/>
    </source>
</evidence>
<dbReference type="EMBL" id="OC922612">
    <property type="protein sequence ID" value="CAD7654305.1"/>
    <property type="molecule type" value="Genomic_DNA"/>
</dbReference>
<proteinExistence type="predicted"/>
<reference evidence="2" key="1">
    <citation type="submission" date="2020-11" db="EMBL/GenBank/DDBJ databases">
        <authorList>
            <person name="Tran Van P."/>
        </authorList>
    </citation>
    <scope>NUCLEOTIDE SEQUENCE</scope>
</reference>
<dbReference type="Proteomes" id="UP000728032">
    <property type="component" value="Unassembled WGS sequence"/>
</dbReference>
<name>A0A7R9QRB6_9ACAR</name>
<keyword evidence="3" id="KW-1185">Reference proteome</keyword>
<evidence type="ECO:0000313" key="2">
    <source>
        <dbReference type="EMBL" id="CAD7654305.1"/>
    </source>
</evidence>